<gene>
    <name evidence="3" type="ORF">MELLADRAFT_102956</name>
</gene>
<comment type="similarity">
    <text evidence="1">Belongs to the actin family.</text>
</comment>
<protein>
    <recommendedName>
        <fullName evidence="5">Actin-related protein</fullName>
    </recommendedName>
</protein>
<dbReference type="OrthoDB" id="74201at2759"/>
<evidence type="ECO:0000256" key="1">
    <source>
        <dbReference type="RuleBase" id="RU000487"/>
    </source>
</evidence>
<proteinExistence type="inferred from homology"/>
<reference evidence="4" key="1">
    <citation type="journal article" date="2011" name="Proc. Natl. Acad. Sci. U.S.A.">
        <title>Obligate biotrophy features unraveled by the genomic analysis of rust fungi.</title>
        <authorList>
            <person name="Duplessis S."/>
            <person name="Cuomo C.A."/>
            <person name="Lin Y.-C."/>
            <person name="Aerts A."/>
            <person name="Tisserant E."/>
            <person name="Veneault-Fourrey C."/>
            <person name="Joly D.L."/>
            <person name="Hacquard S."/>
            <person name="Amselem J."/>
            <person name="Cantarel B.L."/>
            <person name="Chiu R."/>
            <person name="Coutinho P.M."/>
            <person name="Feau N."/>
            <person name="Field M."/>
            <person name="Frey P."/>
            <person name="Gelhaye E."/>
            <person name="Goldberg J."/>
            <person name="Grabherr M.G."/>
            <person name="Kodira C.D."/>
            <person name="Kohler A."/>
            <person name="Kuees U."/>
            <person name="Lindquist E.A."/>
            <person name="Lucas S.M."/>
            <person name="Mago R."/>
            <person name="Mauceli E."/>
            <person name="Morin E."/>
            <person name="Murat C."/>
            <person name="Pangilinan J.L."/>
            <person name="Park R."/>
            <person name="Pearson M."/>
            <person name="Quesneville H."/>
            <person name="Rouhier N."/>
            <person name="Sakthikumar S."/>
            <person name="Salamov A.A."/>
            <person name="Schmutz J."/>
            <person name="Selles B."/>
            <person name="Shapiro H."/>
            <person name="Tanguay P."/>
            <person name="Tuskan G.A."/>
            <person name="Henrissat B."/>
            <person name="Van de Peer Y."/>
            <person name="Rouze P."/>
            <person name="Ellis J.G."/>
            <person name="Dodds P.N."/>
            <person name="Schein J.E."/>
            <person name="Zhong S."/>
            <person name="Hamelin R.C."/>
            <person name="Grigoriev I.V."/>
            <person name="Szabo L.J."/>
            <person name="Martin F."/>
        </authorList>
    </citation>
    <scope>NUCLEOTIDE SEQUENCE [LARGE SCALE GENOMIC DNA]</scope>
    <source>
        <strain evidence="4">98AG31 / pathotype 3-4-7</strain>
    </source>
</reference>
<evidence type="ECO:0000313" key="4">
    <source>
        <dbReference type="Proteomes" id="UP000001072"/>
    </source>
</evidence>
<feature type="region of interest" description="Disordered" evidence="2">
    <location>
        <begin position="520"/>
        <end position="540"/>
    </location>
</feature>
<dbReference type="STRING" id="747676.F4R8Q0"/>
<feature type="compositionally biased region" description="Polar residues" evidence="2">
    <location>
        <begin position="524"/>
        <end position="540"/>
    </location>
</feature>
<dbReference type="PANTHER" id="PTHR11937">
    <property type="entry name" value="ACTIN"/>
    <property type="match status" value="1"/>
</dbReference>
<dbReference type="RefSeq" id="XP_007405680.1">
    <property type="nucleotide sequence ID" value="XM_007405618.1"/>
</dbReference>
<keyword evidence="4" id="KW-1185">Reference proteome</keyword>
<evidence type="ECO:0000313" key="3">
    <source>
        <dbReference type="EMBL" id="EGG11078.1"/>
    </source>
</evidence>
<dbReference type="GeneID" id="18921822"/>
<dbReference type="InterPro" id="IPR043129">
    <property type="entry name" value="ATPase_NBD"/>
</dbReference>
<dbReference type="HOGENOM" id="CLU_030206_0_0_1"/>
<organism evidence="4">
    <name type="scientific">Melampsora larici-populina (strain 98AG31 / pathotype 3-4-7)</name>
    <name type="common">Poplar leaf rust fungus</name>
    <dbReference type="NCBI Taxonomy" id="747676"/>
    <lineage>
        <taxon>Eukaryota</taxon>
        <taxon>Fungi</taxon>
        <taxon>Dikarya</taxon>
        <taxon>Basidiomycota</taxon>
        <taxon>Pucciniomycotina</taxon>
        <taxon>Pucciniomycetes</taxon>
        <taxon>Pucciniales</taxon>
        <taxon>Melampsoraceae</taxon>
        <taxon>Melampsora</taxon>
    </lineage>
</organism>
<dbReference type="InterPro" id="IPR004000">
    <property type="entry name" value="Actin"/>
</dbReference>
<accession>F4R8Q0</accession>
<dbReference type="AlphaFoldDB" id="F4R8Q0"/>
<dbReference type="VEuPathDB" id="FungiDB:MELLADRAFT_102956"/>
<dbReference type="FunCoup" id="F4R8Q0">
    <property type="interactions" value="11"/>
</dbReference>
<dbReference type="eggNOG" id="KOG0676">
    <property type="taxonomic scope" value="Eukaryota"/>
</dbReference>
<name>F4R8Q0_MELLP</name>
<evidence type="ECO:0000256" key="2">
    <source>
        <dbReference type="SAM" id="MobiDB-lite"/>
    </source>
</evidence>
<dbReference type="Gene3D" id="3.30.420.40">
    <property type="match status" value="2"/>
</dbReference>
<dbReference type="SMART" id="SM00268">
    <property type="entry name" value="ACTIN"/>
    <property type="match status" value="1"/>
</dbReference>
<evidence type="ECO:0008006" key="5">
    <source>
        <dbReference type="Google" id="ProtNLM"/>
    </source>
</evidence>
<dbReference type="EMBL" id="GL883093">
    <property type="protein sequence ID" value="EGG11078.1"/>
    <property type="molecule type" value="Genomic_DNA"/>
</dbReference>
<dbReference type="SUPFAM" id="SSF53067">
    <property type="entry name" value="Actin-like ATPase domain"/>
    <property type="match status" value="2"/>
</dbReference>
<sequence length="540" mass="58009">MSGFRDANLLIISLSTHSHSIQAGLGLSPEAILPPTHSSTTEIYLPESLQPSDPTRRWSDYSLEPKPGYVARSLFTDSGDGTGQSVVDWKALDAFFRHLLFTTLKLSNPPLAQHILLSIPPSISNVTRDKLTQLFFENLQAPALFLVDSGLLHILASNHSSGISVDLGTHSTLLSFIHDSVLLRHCSLSFPLGEVDCDNYLIALLLTHDTTLPDRLCPSAENQSPKALYQALRSLVTSLKADGHIRFQPELSDLASALPDTSVEEDENAITDVAQAIVSGKVDKLLGRQTSVGGASASGSLHSRRGTATSTKKLEAELLKESDTIIVSVPTSDTASSPTRLPTDFGTIQIPNEFTAAELRIGKFRHRHAEPLFSPSVLSLIPSTFAQHGLEAYASRYTPEVIEDAGDGIIAAAQTALRKIDGGQNQRREVSEHLVLTGQGGITCRTEGLAEVLSKALGSKPAKVPEYFSEFKSRPELLGFLGGAIVAKLVFNDASASKLWMSKPDYSREGPYVSRKIGEATGQHGLQSTYPSTTAAGGPN</sequence>
<dbReference type="InParanoid" id="F4R8Q0"/>
<dbReference type="Proteomes" id="UP000001072">
    <property type="component" value="Unassembled WGS sequence"/>
</dbReference>
<dbReference type="KEGG" id="mlr:MELLADRAFT_102956"/>
<dbReference type="Pfam" id="PF00022">
    <property type="entry name" value="Actin"/>
    <property type="match status" value="1"/>
</dbReference>